<keyword evidence="2" id="KW-1185">Reference proteome</keyword>
<accession>A0A1T4Z5R9</accession>
<dbReference type="STRING" id="1736691.SAMN06295964_2659"/>
<dbReference type="RefSeq" id="WP_078700598.1">
    <property type="nucleotide sequence ID" value="NZ_LT796768.1"/>
</dbReference>
<reference evidence="2" key="1">
    <citation type="submission" date="2017-02" db="EMBL/GenBank/DDBJ databases">
        <authorList>
            <person name="Varghese N."/>
            <person name="Submissions S."/>
        </authorList>
    </citation>
    <scope>NUCLEOTIDE SEQUENCE [LARGE SCALE GENOMIC DNA]</scope>
    <source>
        <strain evidence="2">9H-4</strain>
    </source>
</reference>
<evidence type="ECO:0000313" key="1">
    <source>
        <dbReference type="EMBL" id="SKB09392.1"/>
    </source>
</evidence>
<evidence type="ECO:0000313" key="2">
    <source>
        <dbReference type="Proteomes" id="UP000191040"/>
    </source>
</evidence>
<gene>
    <name evidence="1" type="ORF">SAMN06295964_2659</name>
</gene>
<dbReference type="EMBL" id="LT796768">
    <property type="protein sequence ID" value="SKB09392.1"/>
    <property type="molecule type" value="Genomic_DNA"/>
</dbReference>
<organism evidence="1 2">
    <name type="scientific">Aeromicrobium choanae</name>
    <dbReference type="NCBI Taxonomy" id="1736691"/>
    <lineage>
        <taxon>Bacteria</taxon>
        <taxon>Bacillati</taxon>
        <taxon>Actinomycetota</taxon>
        <taxon>Actinomycetes</taxon>
        <taxon>Propionibacteriales</taxon>
        <taxon>Nocardioidaceae</taxon>
        <taxon>Aeromicrobium</taxon>
    </lineage>
</organism>
<dbReference type="Proteomes" id="UP000191040">
    <property type="component" value="Chromosome I"/>
</dbReference>
<dbReference type="AlphaFoldDB" id="A0A1T4Z5R9"/>
<name>A0A1T4Z5R9_9ACTN</name>
<protein>
    <submittedName>
        <fullName evidence="1">Uncharacterized protein</fullName>
    </submittedName>
</protein>
<proteinExistence type="predicted"/>
<sequence>MSLRHEVISAITRRMTDSRLQSSEEAVVLMLAPDPANGYDRPMTVIIPFAHIPTSAPAGDDTPENLATWMLRDLGEEYDLKSEATCFYLTASSDFVGLCPALRDPV</sequence>